<reference evidence="3 4" key="1">
    <citation type="submission" date="2016-02" db="EMBL/GenBank/DDBJ databases">
        <title>Genome analysis of coral dinoflagellate symbionts highlights evolutionary adaptations to a symbiotic lifestyle.</title>
        <authorList>
            <person name="Aranda M."/>
            <person name="Li Y."/>
            <person name="Liew Y.J."/>
            <person name="Baumgarten S."/>
            <person name="Simakov O."/>
            <person name="Wilson M."/>
            <person name="Piel J."/>
            <person name="Ashoor H."/>
            <person name="Bougouffa S."/>
            <person name="Bajic V.B."/>
            <person name="Ryu T."/>
            <person name="Ravasi T."/>
            <person name="Bayer T."/>
            <person name="Micklem G."/>
            <person name="Kim H."/>
            <person name="Bhak J."/>
            <person name="Lajeunesse T.C."/>
            <person name="Voolstra C.R."/>
        </authorList>
    </citation>
    <scope>NUCLEOTIDE SEQUENCE [LARGE SCALE GENOMIC DNA]</scope>
    <source>
        <strain evidence="3 4">CCMP2467</strain>
    </source>
</reference>
<evidence type="ECO:0000256" key="1">
    <source>
        <dbReference type="SAM" id="MobiDB-lite"/>
    </source>
</evidence>
<keyword evidence="2" id="KW-0472">Membrane</keyword>
<comment type="caution">
    <text evidence="3">The sequence shown here is derived from an EMBL/GenBank/DDBJ whole genome shotgun (WGS) entry which is preliminary data.</text>
</comment>
<feature type="transmembrane region" description="Helical" evidence="2">
    <location>
        <begin position="152"/>
        <end position="173"/>
    </location>
</feature>
<feature type="compositionally biased region" description="Low complexity" evidence="1">
    <location>
        <begin position="8"/>
        <end position="17"/>
    </location>
</feature>
<keyword evidence="2" id="KW-1133">Transmembrane helix</keyword>
<dbReference type="EMBL" id="LSRX01000268">
    <property type="protein sequence ID" value="OLQ02277.1"/>
    <property type="molecule type" value="Genomic_DNA"/>
</dbReference>
<evidence type="ECO:0000256" key="2">
    <source>
        <dbReference type="SAM" id="Phobius"/>
    </source>
</evidence>
<feature type="region of interest" description="Disordered" evidence="1">
    <location>
        <begin position="1"/>
        <end position="41"/>
    </location>
</feature>
<dbReference type="OrthoDB" id="430332at2759"/>
<accession>A0A1Q9E4C7</accession>
<dbReference type="AlphaFoldDB" id="A0A1Q9E4C7"/>
<gene>
    <name evidence="3" type="ORF">AK812_SmicGene14892</name>
</gene>
<organism evidence="3 4">
    <name type="scientific">Symbiodinium microadriaticum</name>
    <name type="common">Dinoflagellate</name>
    <name type="synonym">Zooxanthella microadriatica</name>
    <dbReference type="NCBI Taxonomy" id="2951"/>
    <lineage>
        <taxon>Eukaryota</taxon>
        <taxon>Sar</taxon>
        <taxon>Alveolata</taxon>
        <taxon>Dinophyceae</taxon>
        <taxon>Suessiales</taxon>
        <taxon>Symbiodiniaceae</taxon>
        <taxon>Symbiodinium</taxon>
    </lineage>
</organism>
<name>A0A1Q9E4C7_SYMMI</name>
<feature type="transmembrane region" description="Helical" evidence="2">
    <location>
        <begin position="124"/>
        <end position="146"/>
    </location>
</feature>
<dbReference type="Proteomes" id="UP000186817">
    <property type="component" value="Unassembled WGS sequence"/>
</dbReference>
<feature type="compositionally biased region" description="Basic and acidic residues" evidence="1">
    <location>
        <begin position="18"/>
        <end position="28"/>
    </location>
</feature>
<proteinExistence type="predicted"/>
<protein>
    <submittedName>
        <fullName evidence="3">Uncharacterized protein</fullName>
    </submittedName>
</protein>
<keyword evidence="4" id="KW-1185">Reference proteome</keyword>
<sequence>MVAIEALQPQQPQQPEQKQQKEMKKEMEVAPAVGDAGEKATEKRMEQKKAVLAGAGNKNAIWALREAMLVGIVAYGLEPSTSMHSRRDGGDYSEQAAKEEASLRAVSSSLAEEAEAKSRREPQATWRCIIIIIVIIVIIIVVIIMIIIITLIIVLIIVIITNIIIMVVVIIIIPPVQGAQRAMAELREAKLRDVIGEDVKAGGFQAVELVYAVETASAHVEQNIKKQRAQSWVKALEFDVRSAASNWKALKCVAASRSARMSENVYERHDDEMSDDVGDLKNREMERFSDSVAADPGKNGYWAVRRDGQIEMVEIRSAARLFAGQHKVDFDTIRTAAVEICRGLKVGDYFSRMEAWVERLPGSKLRELAEVPHWIETKQQWVDGSNMKYDKGLDKLLATPVPLGGDMDVMLDRTMLRAGVVVHVFNDLHDLNDLCGCYQCVWEWTVDSLYDVLAVADSGLHGIYDVFVFALCNIDDLGALHDIDGITDIHDALLCDIESIYSIHNLGDGMHGTSGIREGGGNSGGISLADFACDLVAVNWAFLVVYGVFFFESEWGDK</sequence>
<keyword evidence="2" id="KW-0812">Transmembrane</keyword>
<evidence type="ECO:0000313" key="4">
    <source>
        <dbReference type="Proteomes" id="UP000186817"/>
    </source>
</evidence>
<evidence type="ECO:0000313" key="3">
    <source>
        <dbReference type="EMBL" id="OLQ02277.1"/>
    </source>
</evidence>